<keyword evidence="1" id="KW-0812">Transmembrane</keyword>
<name>A0A5S9RAJ4_MYCVN</name>
<proteinExistence type="predicted"/>
<gene>
    <name evidence="2" type="ORF">AELLOGFF_06496</name>
</gene>
<evidence type="ECO:0000256" key="1">
    <source>
        <dbReference type="SAM" id="Phobius"/>
    </source>
</evidence>
<dbReference type="RefSeq" id="WP_159235065.1">
    <property type="nucleotide sequence ID" value="NZ_CACSIP010000064.1"/>
</dbReference>
<evidence type="ECO:0000313" key="3">
    <source>
        <dbReference type="Proteomes" id="UP000430146"/>
    </source>
</evidence>
<reference evidence="2 3" key="1">
    <citation type="submission" date="2019-11" db="EMBL/GenBank/DDBJ databases">
        <authorList>
            <person name="Holert J."/>
        </authorList>
    </citation>
    <scope>NUCLEOTIDE SEQUENCE [LARGE SCALE GENOMIC DNA]</scope>
    <source>
        <strain evidence="2">BC8_1</strain>
    </source>
</reference>
<accession>A0A5S9RAJ4</accession>
<organism evidence="2 3">
    <name type="scientific">Mycolicibacterium vanbaalenii</name>
    <name type="common">Mycobacterium vanbaalenii</name>
    <dbReference type="NCBI Taxonomy" id="110539"/>
    <lineage>
        <taxon>Bacteria</taxon>
        <taxon>Bacillati</taxon>
        <taxon>Actinomycetota</taxon>
        <taxon>Actinomycetes</taxon>
        <taxon>Mycobacteriales</taxon>
        <taxon>Mycobacteriaceae</taxon>
        <taxon>Mycolicibacterium</taxon>
    </lineage>
</organism>
<keyword evidence="3" id="KW-1185">Reference proteome</keyword>
<dbReference type="AlphaFoldDB" id="A0A5S9RAJ4"/>
<dbReference type="Proteomes" id="UP000430146">
    <property type="component" value="Unassembled WGS sequence"/>
</dbReference>
<keyword evidence="1" id="KW-1133">Transmembrane helix</keyword>
<sequence length="62" mass="7044">MSVLEWLGVLVVLGVVFCCGWVSAVWFLARHPRVVLEALRRAQERAEVARLERLMGEEGRHG</sequence>
<evidence type="ECO:0000313" key="2">
    <source>
        <dbReference type="EMBL" id="CAA0136362.1"/>
    </source>
</evidence>
<protein>
    <submittedName>
        <fullName evidence="2">Uncharacterized protein</fullName>
    </submittedName>
</protein>
<dbReference type="EMBL" id="CACSIP010000064">
    <property type="protein sequence ID" value="CAA0136362.1"/>
    <property type="molecule type" value="Genomic_DNA"/>
</dbReference>
<keyword evidence="1" id="KW-0472">Membrane</keyword>
<feature type="transmembrane region" description="Helical" evidence="1">
    <location>
        <begin position="6"/>
        <end position="29"/>
    </location>
</feature>